<dbReference type="SUPFAM" id="SSF52016">
    <property type="entry name" value="LeuD/IlvD-like"/>
    <property type="match status" value="1"/>
</dbReference>
<feature type="compositionally biased region" description="Polar residues" evidence="1">
    <location>
        <begin position="189"/>
        <end position="207"/>
    </location>
</feature>
<reference evidence="2" key="1">
    <citation type="submission" date="2021-01" db="EMBL/GenBank/DDBJ databases">
        <authorList>
            <person name="Kaushik A."/>
        </authorList>
    </citation>
    <scope>NUCLEOTIDE SEQUENCE</scope>
    <source>
        <strain evidence="2">Type strain: AG8-Rh-89/</strain>
    </source>
</reference>
<dbReference type="AlphaFoldDB" id="A0A8H3GV43"/>
<sequence>MQNGLLPVVLSPESCQLLYQDALAQLELEVDLEKLEVRRPNGQPIPFEVEPFRRHCLLNGLDDIGITLQKAAAIEAFEERRSSTWPWLDGFGYAKGGRVDAPVVKGKGKKMDCLADFSRVSSTRNSPRPSLSDLASVSEFPKYDYDTRSPEKHRLRDLSPEKPASSPEKSRPRELSPASGSKSRVEQVLNDSASSPLIRTGSGSSLVARNESPRTVESFRKPNEKRFSPPRSEKPRLPNNVPTITRSSYEHSELSSLTSHSPRSPRHPTSPRSTHPTLDLKFRQPGSALPESFYFPDVLKLKTSSERAQAYTRKINQLAAEDSGLGYWVGFMKGRVKPGPDAPPSSGPTSPNASTTFGPLGPGTRRQQPRHVSGGSVASEVTFAVRPDAYVATNISIRSNSPPLAGPPPALPYPSLAKDIGLRSVEPRPTVPTPGMKAKVGSIGLFSNIGRKSSVRREKDRMVMQQARKPHVLRTGSGSSYGELAASPKPVTLSTPPTIPGGPRARRDKRVMGDTASDSGHSYTHTLEPHPRSSVIMIGGRDSFQTMSPSGDGRPVSIRVPSSNGHGVITPNLPTSPNSSLFSGSGMPPSSYREGSVYSRESVRDRGSRASSMIGHGGGNVDHLVDVLPHVDRAVLQGYLDRANGHEIDAISAYLEDESR</sequence>
<feature type="region of interest" description="Disordered" evidence="1">
    <location>
        <begin position="143"/>
        <end position="283"/>
    </location>
</feature>
<proteinExistence type="predicted"/>
<comment type="caution">
    <text evidence="2">The sequence shown here is derived from an EMBL/GenBank/DDBJ whole genome shotgun (WGS) entry which is preliminary data.</text>
</comment>
<feature type="compositionally biased region" description="Basic and acidic residues" evidence="1">
    <location>
        <begin position="211"/>
        <end position="236"/>
    </location>
</feature>
<evidence type="ECO:0000313" key="3">
    <source>
        <dbReference type="Proteomes" id="UP000663850"/>
    </source>
</evidence>
<accession>A0A8H3GV43</accession>
<dbReference type="Proteomes" id="UP000663850">
    <property type="component" value="Unassembled WGS sequence"/>
</dbReference>
<evidence type="ECO:0000256" key="1">
    <source>
        <dbReference type="SAM" id="MobiDB-lite"/>
    </source>
</evidence>
<protein>
    <submittedName>
        <fullName evidence="2">Uncharacterized protein</fullName>
    </submittedName>
</protein>
<dbReference type="Gene3D" id="3.20.19.10">
    <property type="entry name" value="Aconitase, domain 4"/>
    <property type="match status" value="1"/>
</dbReference>
<feature type="compositionally biased region" description="Polar residues" evidence="1">
    <location>
        <begin position="516"/>
        <end position="525"/>
    </location>
</feature>
<evidence type="ECO:0000313" key="2">
    <source>
        <dbReference type="EMBL" id="CAE6474570.1"/>
    </source>
</evidence>
<dbReference type="EMBL" id="CAJMWZ010003453">
    <property type="protein sequence ID" value="CAE6474570.1"/>
    <property type="molecule type" value="Genomic_DNA"/>
</dbReference>
<feature type="compositionally biased region" description="Basic and acidic residues" evidence="1">
    <location>
        <begin position="143"/>
        <end position="160"/>
    </location>
</feature>
<feature type="region of interest" description="Disordered" evidence="1">
    <location>
        <begin position="338"/>
        <end position="378"/>
    </location>
</feature>
<gene>
    <name evidence="2" type="ORF">RDB_LOCUS67062</name>
</gene>
<feature type="compositionally biased region" description="Polar residues" evidence="1">
    <location>
        <begin position="347"/>
        <end position="357"/>
    </location>
</feature>
<dbReference type="InterPro" id="IPR015928">
    <property type="entry name" value="Aconitase/3IPM_dehydase_swvl"/>
</dbReference>
<name>A0A8H3GV43_9AGAM</name>
<feature type="region of interest" description="Disordered" evidence="1">
    <location>
        <begin position="473"/>
        <end position="528"/>
    </location>
</feature>
<organism evidence="2 3">
    <name type="scientific">Rhizoctonia solani</name>
    <dbReference type="NCBI Taxonomy" id="456999"/>
    <lineage>
        <taxon>Eukaryota</taxon>
        <taxon>Fungi</taxon>
        <taxon>Dikarya</taxon>
        <taxon>Basidiomycota</taxon>
        <taxon>Agaricomycotina</taxon>
        <taxon>Agaricomycetes</taxon>
        <taxon>Cantharellales</taxon>
        <taxon>Ceratobasidiaceae</taxon>
        <taxon>Rhizoctonia</taxon>
    </lineage>
</organism>